<dbReference type="GO" id="GO:0030313">
    <property type="term" value="C:cell envelope"/>
    <property type="evidence" value="ECO:0007669"/>
    <property type="project" value="UniProtKB-SubCell"/>
</dbReference>
<feature type="signal peptide" evidence="7">
    <location>
        <begin position="1"/>
        <end position="30"/>
    </location>
</feature>
<comment type="caution">
    <text evidence="8">The sequence shown here is derived from an EMBL/GenBank/DDBJ whole genome shotgun (WGS) entry which is preliminary data.</text>
</comment>
<evidence type="ECO:0000256" key="4">
    <source>
        <dbReference type="ARBA" id="ARBA00022723"/>
    </source>
</evidence>
<proteinExistence type="inferred from homology"/>
<comment type="subcellular location">
    <subcellularLocation>
        <location evidence="1">Cell envelope</location>
    </subcellularLocation>
</comment>
<keyword evidence="9" id="KW-1185">Reference proteome</keyword>
<dbReference type="SUPFAM" id="SSF53807">
    <property type="entry name" value="Helical backbone' metal receptor"/>
    <property type="match status" value="1"/>
</dbReference>
<evidence type="ECO:0000256" key="1">
    <source>
        <dbReference type="ARBA" id="ARBA00004196"/>
    </source>
</evidence>
<evidence type="ECO:0000256" key="3">
    <source>
        <dbReference type="ARBA" id="ARBA00022448"/>
    </source>
</evidence>
<dbReference type="InterPro" id="IPR050492">
    <property type="entry name" value="Bact_metal-bind_prot9"/>
</dbReference>
<dbReference type="PANTHER" id="PTHR42953:SF1">
    <property type="entry name" value="METAL-BINDING PROTEIN HI_0362-RELATED"/>
    <property type="match status" value="1"/>
</dbReference>
<dbReference type="PRINTS" id="PR00690">
    <property type="entry name" value="ADHESNFAMILY"/>
</dbReference>
<accession>A0A317ZLX5</accession>
<dbReference type="PROSITE" id="PS51257">
    <property type="entry name" value="PROKAR_LIPOPROTEIN"/>
    <property type="match status" value="1"/>
</dbReference>
<dbReference type="InterPro" id="IPR006128">
    <property type="entry name" value="Lipoprotein_PsaA-like"/>
</dbReference>
<dbReference type="OrthoDB" id="9793396at2"/>
<evidence type="ECO:0000256" key="7">
    <source>
        <dbReference type="SAM" id="SignalP"/>
    </source>
</evidence>
<dbReference type="FunCoup" id="A0A317ZLX5">
    <property type="interactions" value="114"/>
</dbReference>
<dbReference type="AlphaFoldDB" id="A0A317ZLX5"/>
<reference evidence="8 9" key="1">
    <citation type="submission" date="2018-05" db="EMBL/GenBank/DDBJ databases">
        <title>Coraliomargarita sinensis sp. nov., isolated from a marine solar saltern.</title>
        <authorList>
            <person name="Zhou L.Y."/>
        </authorList>
    </citation>
    <scope>NUCLEOTIDE SEQUENCE [LARGE SCALE GENOMIC DNA]</scope>
    <source>
        <strain evidence="8 9">WN38</strain>
    </source>
</reference>
<evidence type="ECO:0000256" key="5">
    <source>
        <dbReference type="ARBA" id="ARBA00022729"/>
    </source>
</evidence>
<dbReference type="Proteomes" id="UP000247099">
    <property type="component" value="Unassembled WGS sequence"/>
</dbReference>
<evidence type="ECO:0000256" key="6">
    <source>
        <dbReference type="RuleBase" id="RU003512"/>
    </source>
</evidence>
<dbReference type="GO" id="GO:0046872">
    <property type="term" value="F:metal ion binding"/>
    <property type="evidence" value="ECO:0007669"/>
    <property type="project" value="UniProtKB-KW"/>
</dbReference>
<keyword evidence="5 7" id="KW-0732">Signal</keyword>
<dbReference type="GO" id="GO:0030001">
    <property type="term" value="P:metal ion transport"/>
    <property type="evidence" value="ECO:0007669"/>
    <property type="project" value="InterPro"/>
</dbReference>
<organism evidence="8 9">
    <name type="scientific">Coraliomargarita sinensis</name>
    <dbReference type="NCBI Taxonomy" id="2174842"/>
    <lineage>
        <taxon>Bacteria</taxon>
        <taxon>Pseudomonadati</taxon>
        <taxon>Verrucomicrobiota</taxon>
        <taxon>Opitutia</taxon>
        <taxon>Puniceicoccales</taxon>
        <taxon>Coraliomargaritaceae</taxon>
        <taxon>Coraliomargarita</taxon>
    </lineage>
</organism>
<dbReference type="PRINTS" id="PR00691">
    <property type="entry name" value="ADHESINB"/>
</dbReference>
<name>A0A317ZLX5_9BACT</name>
<evidence type="ECO:0000256" key="2">
    <source>
        <dbReference type="ARBA" id="ARBA00011028"/>
    </source>
</evidence>
<keyword evidence="4" id="KW-0479">Metal-binding</keyword>
<dbReference type="Gene3D" id="3.40.50.1980">
    <property type="entry name" value="Nitrogenase molybdenum iron protein domain"/>
    <property type="match status" value="2"/>
</dbReference>
<dbReference type="InParanoid" id="A0A317ZLX5"/>
<keyword evidence="3 6" id="KW-0813">Transport</keyword>
<protein>
    <submittedName>
        <fullName evidence="8">Manganese transporter</fullName>
    </submittedName>
</protein>
<comment type="similarity">
    <text evidence="2 6">Belongs to the bacterial solute-binding protein 9 family.</text>
</comment>
<dbReference type="GO" id="GO:0007155">
    <property type="term" value="P:cell adhesion"/>
    <property type="evidence" value="ECO:0007669"/>
    <property type="project" value="InterPro"/>
</dbReference>
<evidence type="ECO:0000313" key="8">
    <source>
        <dbReference type="EMBL" id="PXA05233.1"/>
    </source>
</evidence>
<gene>
    <name evidence="8" type="ORF">DDZ13_04540</name>
</gene>
<dbReference type="InterPro" id="IPR006127">
    <property type="entry name" value="ZnuA-like"/>
</dbReference>
<dbReference type="RefSeq" id="WP_110130234.1">
    <property type="nucleotide sequence ID" value="NZ_QHJQ01000002.1"/>
</dbReference>
<feature type="chain" id="PRO_5016349533" evidence="7">
    <location>
        <begin position="31"/>
        <end position="327"/>
    </location>
</feature>
<dbReference type="Pfam" id="PF01297">
    <property type="entry name" value="ZnuA"/>
    <property type="match status" value="1"/>
</dbReference>
<dbReference type="EMBL" id="QHJQ01000002">
    <property type="protein sequence ID" value="PXA05233.1"/>
    <property type="molecule type" value="Genomic_DNA"/>
</dbReference>
<dbReference type="PANTHER" id="PTHR42953">
    <property type="entry name" value="HIGH-AFFINITY ZINC UPTAKE SYSTEM PROTEIN ZNUA-RELATED"/>
    <property type="match status" value="1"/>
</dbReference>
<sequence>MKFYKSTFAGLFILLLAFGLAACRSEPSSAAGDAESGDQYTIACTVGMITDVVRNVAGEYAEVEGIIGEGVDPHLYKPTRSDVVTLNGADVIFYNGLLLEGKMADVLVQVATSGKPVHAVTEKILGDEHYLMEKEDGSSHTDPHVWMDVEGWLTGVDVIARALAEYDPENAQDYLSAAGSYAEKLKALDDYAASAMATIPEGQRVLVTAHDAFRYMGRAYGLEVRGIQGISTESEAGVRDLEDLIDFIVTRNIPAVFVESSVADKNVRALVEGAKARGHKVRIGGELFSDAMGQPGTYEGTYIGMIDHNVTTIVNALGGDAGGFEKN</sequence>
<evidence type="ECO:0000313" key="9">
    <source>
        <dbReference type="Proteomes" id="UP000247099"/>
    </source>
</evidence>
<dbReference type="InterPro" id="IPR006129">
    <property type="entry name" value="AdhesinB"/>
</dbReference>